<dbReference type="InterPro" id="IPR051053">
    <property type="entry name" value="ECH/Chromodomain_protein"/>
</dbReference>
<dbReference type="SUPFAM" id="SSF52096">
    <property type="entry name" value="ClpP/crotonase"/>
    <property type="match status" value="1"/>
</dbReference>
<sequence>MVSYKTIKVTIKKKLLIITLNRPHKKNAINSDMYHEITNTLNDAAKRNDILVTAITGAGDFYSSGNDLNNFMEVLSADNVEERTAKSSLMFEEFVNAFINFPKILIAVVNGPCIGIAATTAALCDVIYATENAYFHTPFTSIALNPEGCSSYTFPRILGRSKANEMLLLNHKLTCNEALNLGFISEIISKNEIPKILEKLENLSMLPPQSVIASKNLVRTFEQANLKMAHKLESAVLKERQVSEEAISAVMNFMSRKSKL</sequence>
<dbReference type="AlphaFoldDB" id="A0A6M2DM93"/>
<dbReference type="PANTHER" id="PTHR43684">
    <property type="match status" value="1"/>
</dbReference>
<keyword evidence="2" id="KW-0576">Peroxisome</keyword>
<name>A0A6M2DM93_XENCH</name>
<dbReference type="Gene3D" id="3.90.226.10">
    <property type="entry name" value="2-enoyl-CoA Hydratase, Chain A, domain 1"/>
    <property type="match status" value="1"/>
</dbReference>
<evidence type="ECO:0000256" key="3">
    <source>
        <dbReference type="ARBA" id="ARBA00023235"/>
    </source>
</evidence>
<evidence type="ECO:0000313" key="4">
    <source>
        <dbReference type="EMBL" id="NOV46191.1"/>
    </source>
</evidence>
<dbReference type="CDD" id="cd06558">
    <property type="entry name" value="crotonase-like"/>
    <property type="match status" value="1"/>
</dbReference>
<evidence type="ECO:0000256" key="2">
    <source>
        <dbReference type="ARBA" id="ARBA00023140"/>
    </source>
</evidence>
<protein>
    <submittedName>
        <fullName evidence="4">Putative enoyl-coa hydratase/isomerase</fullName>
    </submittedName>
</protein>
<dbReference type="PANTHER" id="PTHR43684:SF1">
    <property type="entry name" value="ENOYL-COA DELTA ISOMERASE 2"/>
    <property type="match status" value="1"/>
</dbReference>
<proteinExistence type="predicted"/>
<evidence type="ECO:0000256" key="1">
    <source>
        <dbReference type="ARBA" id="ARBA00004275"/>
    </source>
</evidence>
<dbReference type="GO" id="GO:0005777">
    <property type="term" value="C:peroxisome"/>
    <property type="evidence" value="ECO:0007669"/>
    <property type="project" value="UniProtKB-SubCell"/>
</dbReference>
<dbReference type="InterPro" id="IPR001753">
    <property type="entry name" value="Enoyl-CoA_hydra/iso"/>
</dbReference>
<dbReference type="InterPro" id="IPR029045">
    <property type="entry name" value="ClpP/crotonase-like_dom_sf"/>
</dbReference>
<reference evidence="4" key="1">
    <citation type="submission" date="2020-03" db="EMBL/GenBank/DDBJ databases">
        <title>Transcriptomic Profiling of the Digestive Tract of the Rat Flea, Xenopsylla cheopis, Following Blood Feeding and Infection with Yersinia pestis.</title>
        <authorList>
            <person name="Bland D.M."/>
            <person name="Martens C.A."/>
            <person name="Virtaneva K."/>
            <person name="Kanakabandi K."/>
            <person name="Long D."/>
            <person name="Rosenke R."/>
            <person name="Saturday G.A."/>
            <person name="Hoyt F.H."/>
            <person name="Bruno D.P."/>
            <person name="Ribeiro J.M.C."/>
            <person name="Hinnebusch J."/>
        </authorList>
    </citation>
    <scope>NUCLEOTIDE SEQUENCE</scope>
</reference>
<dbReference type="Gene3D" id="1.10.12.10">
    <property type="entry name" value="Lyase 2-enoyl-coa Hydratase, Chain A, domain 2"/>
    <property type="match status" value="1"/>
</dbReference>
<keyword evidence="3 4" id="KW-0413">Isomerase</keyword>
<dbReference type="EMBL" id="GIIL01002465">
    <property type="protein sequence ID" value="NOV46191.1"/>
    <property type="molecule type" value="Transcribed_RNA"/>
</dbReference>
<organism evidence="4">
    <name type="scientific">Xenopsylla cheopis</name>
    <name type="common">Oriental rat flea</name>
    <name type="synonym">Pulex cheopis</name>
    <dbReference type="NCBI Taxonomy" id="163159"/>
    <lineage>
        <taxon>Eukaryota</taxon>
        <taxon>Metazoa</taxon>
        <taxon>Ecdysozoa</taxon>
        <taxon>Arthropoda</taxon>
        <taxon>Hexapoda</taxon>
        <taxon>Insecta</taxon>
        <taxon>Pterygota</taxon>
        <taxon>Neoptera</taxon>
        <taxon>Endopterygota</taxon>
        <taxon>Siphonaptera</taxon>
        <taxon>Pulicidae</taxon>
        <taxon>Xenopsyllinae</taxon>
        <taxon>Xenopsylla</taxon>
    </lineage>
</organism>
<dbReference type="Pfam" id="PF00378">
    <property type="entry name" value="ECH_1"/>
    <property type="match status" value="1"/>
</dbReference>
<dbReference type="InterPro" id="IPR014748">
    <property type="entry name" value="Enoyl-CoA_hydra_C"/>
</dbReference>
<comment type="subcellular location">
    <subcellularLocation>
        <location evidence="1">Peroxisome</location>
    </subcellularLocation>
</comment>
<accession>A0A6M2DM93</accession>
<dbReference type="GO" id="GO:0004165">
    <property type="term" value="F:delta(3)-delta(2)-enoyl-CoA isomerase activity"/>
    <property type="evidence" value="ECO:0007669"/>
    <property type="project" value="UniProtKB-ARBA"/>
</dbReference>